<proteinExistence type="predicted"/>
<name>A0A4D6NQF4_VIGUN</name>
<dbReference type="Proteomes" id="UP000501690">
    <property type="component" value="Linkage Group LG11"/>
</dbReference>
<sequence>MLPDKTYKYCLCNVGLKNSVNFRFQNHQMKLGASDVDLAIVVEALGVWPGSAGGQVPAEGAELTKMAWEPWMEVQWVVQEDTQRVCEVEYTEEAVHGQSTIQLRRQQWLL</sequence>
<feature type="domain" description="Plastocyanin-like" evidence="1">
    <location>
        <begin position="3"/>
        <end position="33"/>
    </location>
</feature>
<evidence type="ECO:0000313" key="3">
    <source>
        <dbReference type="Proteomes" id="UP000501690"/>
    </source>
</evidence>
<evidence type="ECO:0000313" key="2">
    <source>
        <dbReference type="EMBL" id="QCE14904.1"/>
    </source>
</evidence>
<protein>
    <submittedName>
        <fullName evidence="2">Multicopper oxidase</fullName>
    </submittedName>
</protein>
<organism evidence="2 3">
    <name type="scientific">Vigna unguiculata</name>
    <name type="common">Cowpea</name>
    <dbReference type="NCBI Taxonomy" id="3917"/>
    <lineage>
        <taxon>Eukaryota</taxon>
        <taxon>Viridiplantae</taxon>
        <taxon>Streptophyta</taxon>
        <taxon>Embryophyta</taxon>
        <taxon>Tracheophyta</taxon>
        <taxon>Spermatophyta</taxon>
        <taxon>Magnoliopsida</taxon>
        <taxon>eudicotyledons</taxon>
        <taxon>Gunneridae</taxon>
        <taxon>Pentapetalae</taxon>
        <taxon>rosids</taxon>
        <taxon>fabids</taxon>
        <taxon>Fabales</taxon>
        <taxon>Fabaceae</taxon>
        <taxon>Papilionoideae</taxon>
        <taxon>50 kb inversion clade</taxon>
        <taxon>NPAAA clade</taxon>
        <taxon>indigoferoid/millettioid clade</taxon>
        <taxon>Phaseoleae</taxon>
        <taxon>Vigna</taxon>
    </lineage>
</organism>
<evidence type="ECO:0000259" key="1">
    <source>
        <dbReference type="Pfam" id="PF00394"/>
    </source>
</evidence>
<gene>
    <name evidence="2" type="ORF">DEO72_LG11g1910</name>
</gene>
<reference evidence="2 3" key="1">
    <citation type="submission" date="2019-04" db="EMBL/GenBank/DDBJ databases">
        <title>An improved genome assembly and genetic linkage map for asparagus bean, Vigna unguiculata ssp. sesquipedialis.</title>
        <authorList>
            <person name="Xia Q."/>
            <person name="Zhang R."/>
            <person name="Dong Y."/>
        </authorList>
    </citation>
    <scope>NUCLEOTIDE SEQUENCE [LARGE SCALE GENOMIC DNA]</scope>
    <source>
        <tissue evidence="2">Leaf</tissue>
    </source>
</reference>
<dbReference type="Pfam" id="PF00394">
    <property type="entry name" value="Cu-oxidase"/>
    <property type="match status" value="1"/>
</dbReference>
<dbReference type="AlphaFoldDB" id="A0A4D6NQF4"/>
<keyword evidence="3" id="KW-1185">Reference proteome</keyword>
<dbReference type="EMBL" id="CP039355">
    <property type="protein sequence ID" value="QCE14904.1"/>
    <property type="molecule type" value="Genomic_DNA"/>
</dbReference>
<accession>A0A4D6NQF4</accession>
<dbReference type="InterPro" id="IPR001117">
    <property type="entry name" value="Cu-oxidase_2nd"/>
</dbReference>